<keyword evidence="3" id="KW-0520">NAD</keyword>
<dbReference type="EMBL" id="JANBOH010000076">
    <property type="protein sequence ID" value="KAJ1646071.1"/>
    <property type="molecule type" value="Genomic_DNA"/>
</dbReference>
<evidence type="ECO:0000256" key="2">
    <source>
        <dbReference type="ARBA" id="ARBA00023002"/>
    </source>
</evidence>
<comment type="similarity">
    <text evidence="1 5">Belongs to the aldehyde dehydrogenase family.</text>
</comment>
<keyword evidence="2 5" id="KW-0560">Oxidoreductase</keyword>
<reference evidence="7" key="1">
    <citation type="submission" date="2022-07" db="EMBL/GenBank/DDBJ databases">
        <title>Phylogenomic reconstructions and comparative analyses of Kickxellomycotina fungi.</title>
        <authorList>
            <person name="Reynolds N.K."/>
            <person name="Stajich J.E."/>
            <person name="Barry K."/>
            <person name="Grigoriev I.V."/>
            <person name="Crous P."/>
            <person name="Smith M.E."/>
        </authorList>
    </citation>
    <scope>NUCLEOTIDE SEQUENCE</scope>
    <source>
        <strain evidence="7">NBRC 105413</strain>
    </source>
</reference>
<dbReference type="PANTHER" id="PTHR43720">
    <property type="entry name" value="2-AMINOMUCONIC SEMIALDEHYDE DEHYDROGENASE"/>
    <property type="match status" value="1"/>
</dbReference>
<dbReference type="FunFam" id="3.40.605.10:FF:000007">
    <property type="entry name" value="NAD/NADP-dependent betaine aldehyde dehydrogenase"/>
    <property type="match status" value="1"/>
</dbReference>
<dbReference type="InterPro" id="IPR016160">
    <property type="entry name" value="Ald_DH_CS_CYS"/>
</dbReference>
<dbReference type="Pfam" id="PF00171">
    <property type="entry name" value="Aldedh"/>
    <property type="match status" value="1"/>
</dbReference>
<dbReference type="CDD" id="cd07093">
    <property type="entry name" value="ALDH_F8_HMSADH"/>
    <property type="match status" value="1"/>
</dbReference>
<dbReference type="InterPro" id="IPR016163">
    <property type="entry name" value="Ald_DH_C"/>
</dbReference>
<accession>A0A9W8CJQ7</accession>
<evidence type="ECO:0000259" key="6">
    <source>
        <dbReference type="Pfam" id="PF00171"/>
    </source>
</evidence>
<dbReference type="PROSITE" id="PS00070">
    <property type="entry name" value="ALDEHYDE_DEHYDR_CYS"/>
    <property type="match status" value="1"/>
</dbReference>
<dbReference type="InterPro" id="IPR016162">
    <property type="entry name" value="Ald_DH_N"/>
</dbReference>
<feature type="domain" description="Aldehyde dehydrogenase" evidence="6">
    <location>
        <begin position="26"/>
        <end position="517"/>
    </location>
</feature>
<dbReference type="PANTHER" id="PTHR43720:SF2">
    <property type="entry name" value="2-AMINOMUCONIC SEMIALDEHYDE DEHYDROGENASE"/>
    <property type="match status" value="1"/>
</dbReference>
<sequence length="523" mass="56936">MNKSSALNIPSDVSEIKVQNFINGQWCPPTTNKYMSSWNPATGQKSYAIPDSSSADVDNAVRAAKSAFPVWSSTLPEERAAILNRIADLIDQYGDKLAVIESQDQGKTVFSARTADMPLCSGYFRQFARCAVEGFEETKSQMNAPCTPVAVTQVENSVLQSTTQHVPSGVAALITPWNFPMLMVCEKLAPCIAVGNTCVVKPTEITSATPYLLTLILQAAGLPNGVANFVFGTGVNAGEPLVKHKDVRLVSFTGGCVTGAKIGSMAGGLLKRVSLELGGKNPSVVFNDCNLEHAVATHIRAAFQNQGEICLCASRQYVQRDIYDKFVKMFREMTTKEVRVGNPGDSKTYYGPMVSQQHMEKVLTYIRLAQQEGAKVEFLVNPSDPAVKNVANDGRLTISGMEGGYYIAPTLITGIKQNSRVMQEEIFGPVVCILPFDTEEDAVMLANDTQYGLGSSVFTQDKARLDRVTKQLNSGSVWGNSWMNWDDNMPFGGLGCSGTSREHGPWSLEFYTETKAIYSLVSR</sequence>
<gene>
    <name evidence="7" type="ORF">LPJ64_002398</name>
</gene>
<organism evidence="7 8">
    <name type="scientific">Coemansia asiatica</name>
    <dbReference type="NCBI Taxonomy" id="1052880"/>
    <lineage>
        <taxon>Eukaryota</taxon>
        <taxon>Fungi</taxon>
        <taxon>Fungi incertae sedis</taxon>
        <taxon>Zoopagomycota</taxon>
        <taxon>Kickxellomycotina</taxon>
        <taxon>Kickxellomycetes</taxon>
        <taxon>Kickxellales</taxon>
        <taxon>Kickxellaceae</taxon>
        <taxon>Coemansia</taxon>
    </lineage>
</organism>
<dbReference type="InterPro" id="IPR015590">
    <property type="entry name" value="Aldehyde_DH_dom"/>
</dbReference>
<dbReference type="Gene3D" id="3.40.309.10">
    <property type="entry name" value="Aldehyde Dehydrogenase, Chain A, domain 2"/>
    <property type="match status" value="1"/>
</dbReference>
<evidence type="ECO:0000256" key="1">
    <source>
        <dbReference type="ARBA" id="ARBA00009986"/>
    </source>
</evidence>
<evidence type="ECO:0000256" key="3">
    <source>
        <dbReference type="ARBA" id="ARBA00023027"/>
    </source>
</evidence>
<evidence type="ECO:0000256" key="5">
    <source>
        <dbReference type="RuleBase" id="RU003345"/>
    </source>
</evidence>
<protein>
    <recommendedName>
        <fullName evidence="6">Aldehyde dehydrogenase domain-containing protein</fullName>
    </recommendedName>
</protein>
<dbReference type="Proteomes" id="UP001145021">
    <property type="component" value="Unassembled WGS sequence"/>
</dbReference>
<feature type="active site" evidence="4">
    <location>
        <position position="276"/>
    </location>
</feature>
<evidence type="ECO:0000313" key="8">
    <source>
        <dbReference type="Proteomes" id="UP001145021"/>
    </source>
</evidence>
<name>A0A9W8CJQ7_9FUNG</name>
<dbReference type="SUPFAM" id="SSF53720">
    <property type="entry name" value="ALDH-like"/>
    <property type="match status" value="1"/>
</dbReference>
<dbReference type="AlphaFoldDB" id="A0A9W8CJQ7"/>
<dbReference type="GO" id="GO:0016620">
    <property type="term" value="F:oxidoreductase activity, acting on the aldehyde or oxo group of donors, NAD or NADP as acceptor"/>
    <property type="evidence" value="ECO:0007669"/>
    <property type="project" value="InterPro"/>
</dbReference>
<dbReference type="PROSITE" id="PS00687">
    <property type="entry name" value="ALDEHYDE_DEHYDR_GLU"/>
    <property type="match status" value="1"/>
</dbReference>
<proteinExistence type="inferred from homology"/>
<dbReference type="FunFam" id="3.40.309.10:FF:000012">
    <property type="entry name" value="Betaine aldehyde dehydrogenase"/>
    <property type="match status" value="1"/>
</dbReference>
<dbReference type="Gene3D" id="3.40.605.10">
    <property type="entry name" value="Aldehyde Dehydrogenase, Chain A, domain 1"/>
    <property type="match status" value="1"/>
</dbReference>
<dbReference type="InterPro" id="IPR016161">
    <property type="entry name" value="Ald_DH/histidinol_DH"/>
</dbReference>
<evidence type="ECO:0000313" key="7">
    <source>
        <dbReference type="EMBL" id="KAJ1646071.1"/>
    </source>
</evidence>
<keyword evidence="8" id="KW-1185">Reference proteome</keyword>
<dbReference type="InterPro" id="IPR029510">
    <property type="entry name" value="Ald_DH_CS_GLU"/>
</dbReference>
<evidence type="ECO:0000256" key="4">
    <source>
        <dbReference type="PROSITE-ProRule" id="PRU10007"/>
    </source>
</evidence>
<comment type="caution">
    <text evidence="7">The sequence shown here is derived from an EMBL/GenBank/DDBJ whole genome shotgun (WGS) entry which is preliminary data.</text>
</comment>